<dbReference type="InterPro" id="IPR029044">
    <property type="entry name" value="Nucleotide-diphossugar_trans"/>
</dbReference>
<dbReference type="Gene3D" id="3.90.550.10">
    <property type="entry name" value="Spore Coat Polysaccharide Biosynthesis Protein SpsA, Chain A"/>
    <property type="match status" value="1"/>
</dbReference>
<dbReference type="GO" id="GO:0016740">
    <property type="term" value="F:transferase activity"/>
    <property type="evidence" value="ECO:0007669"/>
    <property type="project" value="UniProtKB-KW"/>
</dbReference>
<name>A0A023X1E4_RUBRA</name>
<dbReference type="Pfam" id="PF13704">
    <property type="entry name" value="Glyco_tranf_2_4"/>
    <property type="match status" value="1"/>
</dbReference>
<dbReference type="OrthoDB" id="565316at2"/>
<evidence type="ECO:0000313" key="4">
    <source>
        <dbReference type="Proteomes" id="UP000025229"/>
    </source>
</evidence>
<sequence length="380" mass="42840">MLNANGPTPGYTRRQKLLDALVPDRLWRRLMRSSVRHLHGPERLASRPDELVVVCLVRDGEPYIEQFVEHYLNDLGARHIVFLDNGSADGTVELASRYKKDGVTVLLSKLPYREYSLLMKQYLIGTYGRGVWTLCVDVDELFDYPYSEAVGLGAFLGYLNVRGYTAVAAQMLDMFAEGPISASSGGSFLKEAHHFYDLREIREQEYGAVWRADNVLSNERIKILRGGIRKTLFGADAVLTKHPLVFPDGGVEPMVNSSHRVRGARIADLSGVLYHYKFVSGFPERVRRAVREENYSNLSKRYKQYLEVLQRNPDLTARGAGSRELSSTDDLLDAGFLVASESYREFARTPGEDAPPERPQPPAPRKEPEKRRATQGGETE</sequence>
<organism evidence="2 4">
    <name type="scientific">Rubrobacter radiotolerans</name>
    <name type="common">Arthrobacter radiotolerans</name>
    <dbReference type="NCBI Taxonomy" id="42256"/>
    <lineage>
        <taxon>Bacteria</taxon>
        <taxon>Bacillati</taxon>
        <taxon>Actinomycetota</taxon>
        <taxon>Rubrobacteria</taxon>
        <taxon>Rubrobacterales</taxon>
        <taxon>Rubrobacteraceae</taxon>
        <taxon>Rubrobacter</taxon>
    </lineage>
</organism>
<dbReference type="STRING" id="42256.RradSPS_0850"/>
<dbReference type="Proteomes" id="UP001281130">
    <property type="component" value="Unassembled WGS sequence"/>
</dbReference>
<dbReference type="EMBL" id="JAWXXX010000001">
    <property type="protein sequence ID" value="MDX5893543.1"/>
    <property type="molecule type" value="Genomic_DNA"/>
</dbReference>
<keyword evidence="4" id="KW-1185">Reference proteome</keyword>
<dbReference type="SUPFAM" id="SSF53448">
    <property type="entry name" value="Nucleotide-diphospho-sugar transferases"/>
    <property type="match status" value="1"/>
</dbReference>
<reference evidence="2 4" key="1">
    <citation type="submission" date="2014-03" db="EMBL/GenBank/DDBJ databases">
        <title>Complete genome sequence of the Radio-Resistant Rubrobacter radiotolerans RSPS-4.</title>
        <authorList>
            <person name="Egas C.C."/>
            <person name="Barroso C.C."/>
            <person name="Froufe H.J.C."/>
            <person name="Pacheco J.J."/>
            <person name="Albuquerque L.L."/>
            <person name="da Costa M.M.S."/>
        </authorList>
    </citation>
    <scope>NUCLEOTIDE SEQUENCE [LARGE SCALE GENOMIC DNA]</scope>
    <source>
        <strain evidence="2 4">RSPS-4</strain>
    </source>
</reference>
<keyword evidence="2" id="KW-0808">Transferase</keyword>
<dbReference type="RefSeq" id="WP_038680929.1">
    <property type="nucleotide sequence ID" value="NZ_CP007514.1"/>
</dbReference>
<accession>A0A023X1E4</accession>
<evidence type="ECO:0000313" key="3">
    <source>
        <dbReference type="EMBL" id="MDX5893543.1"/>
    </source>
</evidence>
<evidence type="ECO:0000313" key="2">
    <source>
        <dbReference type="EMBL" id="AHY46133.1"/>
    </source>
</evidence>
<dbReference type="Proteomes" id="UP000025229">
    <property type="component" value="Chromosome"/>
</dbReference>
<dbReference type="HOGENOM" id="CLU_062628_0_0_11"/>
<dbReference type="eggNOG" id="COG0463">
    <property type="taxonomic scope" value="Bacteria"/>
</dbReference>
<dbReference type="CDD" id="cd00761">
    <property type="entry name" value="Glyco_tranf_GTA_type"/>
    <property type="match status" value="1"/>
</dbReference>
<feature type="region of interest" description="Disordered" evidence="1">
    <location>
        <begin position="344"/>
        <end position="380"/>
    </location>
</feature>
<gene>
    <name evidence="2" type="ORF">RradSPS_0850</name>
    <name evidence="3" type="ORF">SIL72_05810</name>
</gene>
<evidence type="ECO:0000256" key="1">
    <source>
        <dbReference type="SAM" id="MobiDB-lite"/>
    </source>
</evidence>
<dbReference type="EMBL" id="CP007514">
    <property type="protein sequence ID" value="AHY46133.1"/>
    <property type="molecule type" value="Genomic_DNA"/>
</dbReference>
<proteinExistence type="predicted"/>
<dbReference type="AlphaFoldDB" id="A0A023X1E4"/>
<reference evidence="3" key="2">
    <citation type="submission" date="2023-11" db="EMBL/GenBank/DDBJ databases">
        <title>MicrobeMod: A computational toolkit for identifying prokaryotic methylation and restriction-modification with nanopore sequencing.</title>
        <authorList>
            <person name="Crits-Christoph A."/>
            <person name="Kang S.C."/>
            <person name="Lee H."/>
            <person name="Ostrov N."/>
        </authorList>
    </citation>
    <scope>NUCLEOTIDE SEQUENCE</scope>
    <source>
        <strain evidence="3">ATCC 51242</strain>
    </source>
</reference>
<dbReference type="KEGG" id="rrd:RradSPS_0850"/>
<protein>
    <submittedName>
        <fullName evidence="2">Glycosyl transferase family 2</fullName>
    </submittedName>
    <submittedName>
        <fullName evidence="3">Glycosyltransferase family 2 protein</fullName>
    </submittedName>
</protein>